<dbReference type="InterPro" id="IPR026444">
    <property type="entry name" value="Secre_tail"/>
</dbReference>
<dbReference type="Proteomes" id="UP000184172">
    <property type="component" value="Unassembled WGS sequence"/>
</dbReference>
<gene>
    <name evidence="4" type="ORF">SAMN04487908_10863</name>
</gene>
<dbReference type="Pfam" id="PF18962">
    <property type="entry name" value="Por_Secre_tail"/>
    <property type="match status" value="1"/>
</dbReference>
<sequence length="246" mass="27335">MKFKLLVLSVLGSITIASAQYSVMDDNGNVLNDGDIIEFGTTDYPDASYDFFVTNENPDNEIYSRVQLMSAENQTNATFEQLCYGIQCYYEIQMLQFVPPLNEAPVAIRVGATTGLGNHFYNNDPGNGTDSVDYVFAFRQFEDADGTIEIGTPLTFTYRYNPTLGVKGVSKVNLSIESTIVTDQMVLQVNEPVAMKMYDLQGRLVKQAQFQDGTHTVNVSDLSTQAYIVQFRNNGGAVRTTKIMVK</sequence>
<evidence type="ECO:0000256" key="2">
    <source>
        <dbReference type="SAM" id="SignalP"/>
    </source>
</evidence>
<evidence type="ECO:0000256" key="1">
    <source>
        <dbReference type="ARBA" id="ARBA00022729"/>
    </source>
</evidence>
<dbReference type="AlphaFoldDB" id="A0A1M6FVG8"/>
<feature type="signal peptide" evidence="2">
    <location>
        <begin position="1"/>
        <end position="19"/>
    </location>
</feature>
<accession>A0A1M6FVG8</accession>
<dbReference type="NCBIfam" id="TIGR04183">
    <property type="entry name" value="Por_Secre_tail"/>
    <property type="match status" value="1"/>
</dbReference>
<reference evidence="5" key="1">
    <citation type="submission" date="2016-11" db="EMBL/GenBank/DDBJ databases">
        <authorList>
            <person name="Varghese N."/>
            <person name="Submissions S."/>
        </authorList>
    </citation>
    <scope>NUCLEOTIDE SEQUENCE [LARGE SCALE GENOMIC DNA]</scope>
    <source>
        <strain evidence="5">DSM 26349</strain>
    </source>
</reference>
<evidence type="ECO:0000313" key="4">
    <source>
        <dbReference type="EMBL" id="SHJ01705.1"/>
    </source>
</evidence>
<protein>
    <submittedName>
        <fullName evidence="4">Por secretion system C-terminal sorting domain-containing protein</fullName>
    </submittedName>
</protein>
<dbReference type="EMBL" id="FQYV01000008">
    <property type="protein sequence ID" value="SHJ01705.1"/>
    <property type="molecule type" value="Genomic_DNA"/>
</dbReference>
<evidence type="ECO:0000313" key="5">
    <source>
        <dbReference type="Proteomes" id="UP000184172"/>
    </source>
</evidence>
<feature type="domain" description="Secretion system C-terminal sorting" evidence="3">
    <location>
        <begin position="190"/>
        <end position="245"/>
    </location>
</feature>
<name>A0A1M6FVG8_9FLAO</name>
<feature type="chain" id="PRO_5009917532" evidence="2">
    <location>
        <begin position="20"/>
        <end position="246"/>
    </location>
</feature>
<dbReference type="OrthoDB" id="1247931at2"/>
<organism evidence="4 5">
    <name type="scientific">Aequorivita viscosa</name>
    <dbReference type="NCBI Taxonomy" id="797419"/>
    <lineage>
        <taxon>Bacteria</taxon>
        <taxon>Pseudomonadati</taxon>
        <taxon>Bacteroidota</taxon>
        <taxon>Flavobacteriia</taxon>
        <taxon>Flavobacteriales</taxon>
        <taxon>Flavobacteriaceae</taxon>
        <taxon>Aequorivita</taxon>
    </lineage>
</organism>
<proteinExistence type="predicted"/>
<dbReference type="RefSeq" id="WP_073217005.1">
    <property type="nucleotide sequence ID" value="NZ_FNNS01000009.1"/>
</dbReference>
<evidence type="ECO:0000259" key="3">
    <source>
        <dbReference type="Pfam" id="PF18962"/>
    </source>
</evidence>
<keyword evidence="1 2" id="KW-0732">Signal</keyword>
<keyword evidence="5" id="KW-1185">Reference proteome</keyword>